<dbReference type="RefSeq" id="WP_184364215.1">
    <property type="nucleotide sequence ID" value="NZ_BAAAKM010000086.1"/>
</dbReference>
<keyword evidence="3" id="KW-1185">Reference proteome</keyword>
<comment type="caution">
    <text evidence="2">The sequence shown here is derived from an EMBL/GenBank/DDBJ whole genome shotgun (WGS) entry which is preliminary data.</text>
</comment>
<evidence type="ECO:0000313" key="2">
    <source>
        <dbReference type="EMBL" id="MBB5490652.1"/>
    </source>
</evidence>
<name>A0A840W3K2_9ACTN</name>
<protein>
    <submittedName>
        <fullName evidence="2">Uncharacterized protein</fullName>
    </submittedName>
</protein>
<evidence type="ECO:0000313" key="3">
    <source>
        <dbReference type="Proteomes" id="UP000579647"/>
    </source>
</evidence>
<organism evidence="2 3">
    <name type="scientific">Nocardiopsis metallicus</name>
    <dbReference type="NCBI Taxonomy" id="179819"/>
    <lineage>
        <taxon>Bacteria</taxon>
        <taxon>Bacillati</taxon>
        <taxon>Actinomycetota</taxon>
        <taxon>Actinomycetes</taxon>
        <taxon>Streptosporangiales</taxon>
        <taxon>Nocardiopsidaceae</taxon>
        <taxon>Nocardiopsis</taxon>
    </lineage>
</organism>
<reference evidence="2 3" key="1">
    <citation type="submission" date="2020-08" db="EMBL/GenBank/DDBJ databases">
        <title>Sequencing the genomes of 1000 actinobacteria strains.</title>
        <authorList>
            <person name="Klenk H.-P."/>
        </authorList>
    </citation>
    <scope>NUCLEOTIDE SEQUENCE [LARGE SCALE GENOMIC DNA]</scope>
    <source>
        <strain evidence="2 3">DSM 44598</strain>
    </source>
</reference>
<feature type="transmembrane region" description="Helical" evidence="1">
    <location>
        <begin position="23"/>
        <end position="44"/>
    </location>
</feature>
<sequence length="52" mass="5278">MPYGPAADSGATLAVTGFATGHLWIIAIGLLLTLVGTACIRFSFRSGVGPTQ</sequence>
<keyword evidence="1" id="KW-0812">Transmembrane</keyword>
<evidence type="ECO:0000256" key="1">
    <source>
        <dbReference type="SAM" id="Phobius"/>
    </source>
</evidence>
<accession>A0A840W3K2</accession>
<gene>
    <name evidence="2" type="ORF">HNR07_001789</name>
</gene>
<keyword evidence="1" id="KW-0472">Membrane</keyword>
<dbReference type="Proteomes" id="UP000579647">
    <property type="component" value="Unassembled WGS sequence"/>
</dbReference>
<proteinExistence type="predicted"/>
<keyword evidence="1" id="KW-1133">Transmembrane helix</keyword>
<dbReference type="EMBL" id="JACHDO010000001">
    <property type="protein sequence ID" value="MBB5490652.1"/>
    <property type="molecule type" value="Genomic_DNA"/>
</dbReference>
<dbReference type="AlphaFoldDB" id="A0A840W3K2"/>